<gene>
    <name evidence="1" type="ORF">COMA1_20710</name>
</gene>
<proteinExistence type="predicted"/>
<protein>
    <submittedName>
        <fullName evidence="1">Uncharacterized protein</fullName>
    </submittedName>
</protein>
<dbReference type="EMBL" id="CZQA01000008">
    <property type="protein sequence ID" value="CUS36229.1"/>
    <property type="molecule type" value="Genomic_DNA"/>
</dbReference>
<keyword evidence="2" id="KW-1185">Reference proteome</keyword>
<evidence type="ECO:0000313" key="2">
    <source>
        <dbReference type="Proteomes" id="UP000199032"/>
    </source>
</evidence>
<dbReference type="Proteomes" id="UP000199032">
    <property type="component" value="Unassembled WGS sequence"/>
</dbReference>
<name>A0A0S4LFE3_9BACT</name>
<accession>A0A0S4LFE3</accession>
<reference evidence="1 2" key="1">
    <citation type="submission" date="2015-10" db="EMBL/GenBank/DDBJ databases">
        <authorList>
            <person name="Gilbert D.G."/>
        </authorList>
    </citation>
    <scope>NUCLEOTIDE SEQUENCE [LARGE SCALE GENOMIC DNA]</scope>
    <source>
        <strain evidence="1">COMA1</strain>
    </source>
</reference>
<dbReference type="AlphaFoldDB" id="A0A0S4LFE3"/>
<evidence type="ECO:0000313" key="1">
    <source>
        <dbReference type="EMBL" id="CUS36229.1"/>
    </source>
</evidence>
<sequence length="30" mass="3438">MDFVNSLLADSIKSLRSPGFIKLSQAWTRR</sequence>
<organism evidence="1 2">
    <name type="scientific">Candidatus Nitrospira nitrosa</name>
    <dbReference type="NCBI Taxonomy" id="1742972"/>
    <lineage>
        <taxon>Bacteria</taxon>
        <taxon>Pseudomonadati</taxon>
        <taxon>Nitrospirota</taxon>
        <taxon>Nitrospiria</taxon>
        <taxon>Nitrospirales</taxon>
        <taxon>Nitrospiraceae</taxon>
        <taxon>Nitrospira</taxon>
    </lineage>
</organism>
<dbReference type="STRING" id="1742972.COMA1_20710"/>